<dbReference type="Proteomes" id="UP001500305">
    <property type="component" value="Unassembled WGS sequence"/>
</dbReference>
<dbReference type="InterPro" id="IPR011009">
    <property type="entry name" value="Kinase-like_dom_sf"/>
</dbReference>
<evidence type="ECO:0000256" key="1">
    <source>
        <dbReference type="ARBA" id="ARBA00022679"/>
    </source>
</evidence>
<dbReference type="Pfam" id="PF25816">
    <property type="entry name" value="RamC_N"/>
    <property type="match status" value="1"/>
</dbReference>
<keyword evidence="3" id="KW-0418">Kinase</keyword>
<evidence type="ECO:0000259" key="5">
    <source>
        <dbReference type="PROSITE" id="PS50011"/>
    </source>
</evidence>
<dbReference type="PRINTS" id="PR01950">
    <property type="entry name" value="LANCSUPER"/>
</dbReference>
<dbReference type="Gene3D" id="1.10.510.10">
    <property type="entry name" value="Transferase(Phosphotransferase) domain 1"/>
    <property type="match status" value="1"/>
</dbReference>
<dbReference type="SMART" id="SM01260">
    <property type="entry name" value="LANC_like"/>
    <property type="match status" value="1"/>
</dbReference>
<dbReference type="Gene3D" id="3.30.200.20">
    <property type="entry name" value="Phosphorylase Kinase, domain 1"/>
    <property type="match status" value="1"/>
</dbReference>
<keyword evidence="4" id="KW-0067">ATP-binding</keyword>
<dbReference type="EMBL" id="BAAATR010000002">
    <property type="protein sequence ID" value="GAA2227813.1"/>
    <property type="molecule type" value="Genomic_DNA"/>
</dbReference>
<protein>
    <submittedName>
        <fullName evidence="6">Class III lanthionine synthetase LanKC</fullName>
    </submittedName>
</protein>
<dbReference type="InterPro" id="IPR058053">
    <property type="entry name" value="RamC_C"/>
</dbReference>
<dbReference type="CDD" id="cd14014">
    <property type="entry name" value="STKc_PknB_like"/>
    <property type="match status" value="1"/>
</dbReference>
<dbReference type="PANTHER" id="PTHR43289">
    <property type="entry name" value="MITOGEN-ACTIVATED PROTEIN KINASE KINASE KINASE 20-RELATED"/>
    <property type="match status" value="1"/>
</dbReference>
<evidence type="ECO:0000313" key="7">
    <source>
        <dbReference type="Proteomes" id="UP001500305"/>
    </source>
</evidence>
<dbReference type="Pfam" id="PF05147">
    <property type="entry name" value="LANC_like"/>
    <property type="match status" value="1"/>
</dbReference>
<evidence type="ECO:0000256" key="3">
    <source>
        <dbReference type="ARBA" id="ARBA00022777"/>
    </source>
</evidence>
<dbReference type="Gene3D" id="1.50.10.20">
    <property type="match status" value="1"/>
</dbReference>
<dbReference type="SUPFAM" id="SSF158745">
    <property type="entry name" value="LanC-like"/>
    <property type="match status" value="1"/>
</dbReference>
<dbReference type="InterPro" id="IPR007822">
    <property type="entry name" value="LANC-like"/>
</dbReference>
<sequence>MGGLTDASGAGQDIAAPDAFLLEDLVRAAAVRSGADEWRMRADRFWFRLEPPKHVGRRQGWKLHVSATPLSAAVVLARTAPVLFERGCSFKFARSLEQVSHLVSTRCDRGSGGKFLTAYPDDDEHFREVAQLLDRATTGLPGPAVLSDRPYRPGSQVYYRYGAFLGLRRLSNDGSYEAVLEAPDGSPVRDSRRAWFSPPAWAPSPFPEGVAAPAAPQRPDVVLLNGRYAVRRALQHANKGGVYLAEDRLGTDQVVVKQARPHVGSSLTGADVRDALRNEARVLDLLQDDGIAPRRLELFEKSGSLFLVEEFLDGQNLDSWVRHRLLPRTDHGLDLARAREMSLRLVALVEAVHARGLVLRDLKPGNLIVSPDGAVRLIDLEHVCVPGEAVSNAYTVGYAPPEQITAGRFGPALGPRADLYALGATLYFLVSGVPPLLPQDEAQDGDPARSADARLRALTTAMSRLNTALRTLAEPILGLLAEDPEQRWDLGRVRRFLERPGPAPVPVTAAAAPPRDALDRALRDGLDHLVATARYEDPEQLWDSSEFGAGTDRCSVQHGAAGVLAVLTRAAAEEERLREPVRRTAEWLRVKVRQLPRLLPGLYFGSAGTAVALFEAGRLLGDEEMAAEALDLAAAIPLDWPNPDVCHGLAGAGLAQLQLWQATGDTRFEDGVRRCADQLVECAEPSGQGVFWSIPRTFDSALAGLSHYGFGHGVAGVGAFLLAAGLETGDQSCLRLARAAGETLLAAAGPDDGCVTWPSERGKALDPVQPMALHWCSGVSGIGTFLVRLWSATGEERFAVPAEQAGTTVRYTRWQASPAACHGLAGNGELLLDLAEAFPDRGHRAGAEEIAEAILVRDVLRDGRRVWPDDTQREVIADYGTGLAGVLGFLLRLRDFGPRLWLPAFRAPAEAGAAR</sequence>
<dbReference type="PANTHER" id="PTHR43289:SF34">
    <property type="entry name" value="SERINE_THREONINE-PROTEIN KINASE YBDM-RELATED"/>
    <property type="match status" value="1"/>
</dbReference>
<comment type="caution">
    <text evidence="6">The sequence shown here is derived from an EMBL/GenBank/DDBJ whole genome shotgun (WGS) entry which is preliminary data.</text>
</comment>
<gene>
    <name evidence="6" type="primary">lanKC_2</name>
    <name evidence="6" type="ORF">GCM10010430_04210</name>
</gene>
<dbReference type="Pfam" id="PF00069">
    <property type="entry name" value="Pkinase"/>
    <property type="match status" value="1"/>
</dbReference>
<dbReference type="NCBIfam" id="NF038150">
    <property type="entry name" value="lanthi_synth_IV"/>
    <property type="match status" value="1"/>
</dbReference>
<dbReference type="SMART" id="SM00220">
    <property type="entry name" value="S_TKc"/>
    <property type="match status" value="1"/>
</dbReference>
<organism evidence="6 7">
    <name type="scientific">Kitasatospora cystarginea</name>
    <dbReference type="NCBI Taxonomy" id="58350"/>
    <lineage>
        <taxon>Bacteria</taxon>
        <taxon>Bacillati</taxon>
        <taxon>Actinomycetota</taxon>
        <taxon>Actinomycetes</taxon>
        <taxon>Kitasatosporales</taxon>
        <taxon>Streptomycetaceae</taxon>
        <taxon>Kitasatospora</taxon>
    </lineage>
</organism>
<evidence type="ECO:0000256" key="4">
    <source>
        <dbReference type="ARBA" id="ARBA00022840"/>
    </source>
</evidence>
<proteinExistence type="predicted"/>
<name>A0ABN3DD13_9ACTN</name>
<dbReference type="SUPFAM" id="SSF56112">
    <property type="entry name" value="Protein kinase-like (PK-like)"/>
    <property type="match status" value="1"/>
</dbReference>
<evidence type="ECO:0000313" key="6">
    <source>
        <dbReference type="EMBL" id="GAA2227813.1"/>
    </source>
</evidence>
<dbReference type="InterPro" id="IPR057929">
    <property type="entry name" value="RamC_N"/>
</dbReference>
<keyword evidence="2" id="KW-0547">Nucleotide-binding</keyword>
<dbReference type="PROSITE" id="PS50011">
    <property type="entry name" value="PROTEIN_KINASE_DOM"/>
    <property type="match status" value="1"/>
</dbReference>
<dbReference type="Gene3D" id="1.50.10.10">
    <property type="match status" value="1"/>
</dbReference>
<dbReference type="CDD" id="cd04791">
    <property type="entry name" value="LanC_SerThrkinase"/>
    <property type="match status" value="1"/>
</dbReference>
<feature type="domain" description="Protein kinase" evidence="5">
    <location>
        <begin position="228"/>
        <end position="497"/>
    </location>
</feature>
<accession>A0ABN3DD13</accession>
<dbReference type="InterPro" id="IPR000719">
    <property type="entry name" value="Prot_kinase_dom"/>
</dbReference>
<keyword evidence="7" id="KW-1185">Reference proteome</keyword>
<evidence type="ECO:0000256" key="2">
    <source>
        <dbReference type="ARBA" id="ARBA00022741"/>
    </source>
</evidence>
<keyword evidence="1" id="KW-0808">Transferase</keyword>
<dbReference type="InterPro" id="IPR012341">
    <property type="entry name" value="6hp_glycosidase-like_sf"/>
</dbReference>
<reference evidence="6 7" key="1">
    <citation type="journal article" date="2019" name="Int. J. Syst. Evol. Microbiol.">
        <title>The Global Catalogue of Microorganisms (GCM) 10K type strain sequencing project: providing services to taxonomists for standard genome sequencing and annotation.</title>
        <authorList>
            <consortium name="The Broad Institute Genomics Platform"/>
            <consortium name="The Broad Institute Genome Sequencing Center for Infectious Disease"/>
            <person name="Wu L."/>
            <person name="Ma J."/>
        </authorList>
    </citation>
    <scope>NUCLEOTIDE SEQUENCE [LARGE SCALE GENOMIC DNA]</scope>
    <source>
        <strain evidence="6 7">JCM 7356</strain>
    </source>
</reference>